<feature type="transmembrane region" description="Helical" evidence="1">
    <location>
        <begin position="271"/>
        <end position="293"/>
    </location>
</feature>
<keyword evidence="1" id="KW-0472">Membrane</keyword>
<keyword evidence="1" id="KW-0812">Transmembrane</keyword>
<keyword evidence="3" id="KW-1185">Reference proteome</keyword>
<evidence type="ECO:0000313" key="2">
    <source>
        <dbReference type="EMBL" id="MEJ6010491.1"/>
    </source>
</evidence>
<protein>
    <submittedName>
        <fullName evidence="2">Uncharacterized protein</fullName>
    </submittedName>
</protein>
<reference evidence="2 3" key="1">
    <citation type="submission" date="2024-03" db="EMBL/GenBank/DDBJ databases">
        <authorList>
            <person name="Jo J.-H."/>
        </authorList>
    </citation>
    <scope>NUCLEOTIDE SEQUENCE [LARGE SCALE GENOMIC DNA]</scope>
    <source>
        <strain evidence="2 3">AS3R-12</strain>
    </source>
</reference>
<evidence type="ECO:0000256" key="1">
    <source>
        <dbReference type="SAM" id="Phobius"/>
    </source>
</evidence>
<proteinExistence type="predicted"/>
<dbReference type="RefSeq" id="WP_339967164.1">
    <property type="nucleotide sequence ID" value="NZ_JBBHJY010000005.1"/>
</dbReference>
<sequence>MSSKSRPGFSSWFLLLAFALIVILRLPNVFLKGRFFGEEGSYFFAYAWHMEWWEALFHPLGGYLNIVASGGTLFARALAGGGLIPLEWAPWVTALIALAFQMLPAVVIVTARDAWLAPRLAKPAALLLIAAAPVAHEVWLHTLHSQFHLTICVALIVVLDIPQSRALRALRLFILALAPLCGPAAIVILPFLALRTLVERQPARMIECAALGLGAAIQLLLFYFPVTVRGHSFDPAMLSTLLLIRQAILPTAGPFVASDAGFAIFKSSEGGSMMLVTLAACVLLFGSLLAMGLRNWRQPSIWLSLPALVIASISYYGAIATPQSMLLPLVGERYSFVPNVLFGLSLIALATTSRGRLARFFSGVVALQVMVAVIFISGPTALMADGPAWPDEVAKWRADPNYRLKVWPGDGWTVNLAPGSPRCPKVAGPTDPEYCEGHWEEMERRWIASMPD</sequence>
<feature type="transmembrane region" description="Helical" evidence="1">
    <location>
        <begin position="357"/>
        <end position="377"/>
    </location>
</feature>
<feature type="transmembrane region" description="Helical" evidence="1">
    <location>
        <begin position="123"/>
        <end position="140"/>
    </location>
</feature>
<feature type="transmembrane region" description="Helical" evidence="1">
    <location>
        <begin position="169"/>
        <end position="192"/>
    </location>
</feature>
<comment type="caution">
    <text evidence="2">The sequence shown here is derived from an EMBL/GenBank/DDBJ whole genome shotgun (WGS) entry which is preliminary data.</text>
</comment>
<feature type="transmembrane region" description="Helical" evidence="1">
    <location>
        <begin position="88"/>
        <end position="111"/>
    </location>
</feature>
<evidence type="ECO:0000313" key="3">
    <source>
        <dbReference type="Proteomes" id="UP001379235"/>
    </source>
</evidence>
<gene>
    <name evidence="2" type="ORF">WG900_11240</name>
</gene>
<accession>A0ABU8SAD0</accession>
<organism evidence="2 3">
    <name type="scientific">Novosphingobium aquae</name>
    <dbReference type="NCBI Taxonomy" id="3133435"/>
    <lineage>
        <taxon>Bacteria</taxon>
        <taxon>Pseudomonadati</taxon>
        <taxon>Pseudomonadota</taxon>
        <taxon>Alphaproteobacteria</taxon>
        <taxon>Sphingomonadales</taxon>
        <taxon>Sphingomonadaceae</taxon>
        <taxon>Novosphingobium</taxon>
    </lineage>
</organism>
<feature type="transmembrane region" description="Helical" evidence="1">
    <location>
        <begin position="300"/>
        <end position="321"/>
    </location>
</feature>
<dbReference type="Proteomes" id="UP001379235">
    <property type="component" value="Unassembled WGS sequence"/>
</dbReference>
<dbReference type="EMBL" id="JBBHJY010000005">
    <property type="protein sequence ID" value="MEJ6010491.1"/>
    <property type="molecule type" value="Genomic_DNA"/>
</dbReference>
<feature type="transmembrane region" description="Helical" evidence="1">
    <location>
        <begin position="333"/>
        <end position="350"/>
    </location>
</feature>
<feature type="transmembrane region" description="Helical" evidence="1">
    <location>
        <begin position="204"/>
        <end position="226"/>
    </location>
</feature>
<name>A0ABU8SAD0_9SPHN</name>
<keyword evidence="1" id="KW-1133">Transmembrane helix</keyword>
<feature type="transmembrane region" description="Helical" evidence="1">
    <location>
        <begin position="12"/>
        <end position="31"/>
    </location>
</feature>